<organism evidence="1 2">
    <name type="scientific">Myxococcus landrumensis</name>
    <dbReference type="NCBI Taxonomy" id="2813577"/>
    <lineage>
        <taxon>Bacteria</taxon>
        <taxon>Pseudomonadati</taxon>
        <taxon>Myxococcota</taxon>
        <taxon>Myxococcia</taxon>
        <taxon>Myxococcales</taxon>
        <taxon>Cystobacterineae</taxon>
        <taxon>Myxococcaceae</taxon>
        <taxon>Myxococcus</taxon>
    </lineage>
</organism>
<keyword evidence="2" id="KW-1185">Reference proteome</keyword>
<evidence type="ECO:0000313" key="1">
    <source>
        <dbReference type="EMBL" id="QSQ15756.1"/>
    </source>
</evidence>
<protein>
    <submittedName>
        <fullName evidence="1">Uncharacterized protein</fullName>
    </submittedName>
</protein>
<reference evidence="1 2" key="1">
    <citation type="submission" date="2021-02" db="EMBL/GenBank/DDBJ databases">
        <title>De Novo genome assembly of isolated myxobacteria.</title>
        <authorList>
            <person name="Stevens D.C."/>
        </authorList>
    </citation>
    <scope>NUCLEOTIDE SEQUENCE [LARGE SCALE GENOMIC DNA]</scope>
    <source>
        <strain evidence="1 2">SCHIC003</strain>
    </source>
</reference>
<proteinExistence type="predicted"/>
<dbReference type="RefSeq" id="WP_206717448.1">
    <property type="nucleotide sequence ID" value="NZ_CP071091.1"/>
</dbReference>
<name>A0ABX7NB90_9BACT</name>
<evidence type="ECO:0000313" key="2">
    <source>
        <dbReference type="Proteomes" id="UP000663090"/>
    </source>
</evidence>
<accession>A0ABX7NB90</accession>
<dbReference type="EMBL" id="CP071091">
    <property type="protein sequence ID" value="QSQ15756.1"/>
    <property type="molecule type" value="Genomic_DNA"/>
</dbReference>
<sequence length="203" mass="22759">MTTFTELRSYRPTPFVPRNYCDLSMHEHLGPADLVTLCAAVAWMRELNRQDLEGWYRSLTLALFRRFGLMALPQRKVIEEQSASVALLKSLGVVDAPGWFDALGRAWHMRSLLLALPNFASGVLEGHPFQLSVVNRGVSEELRPLAGEVADALHDHAWAARDVTRKLDRSIVALWGCPLDTLDHRVSVAELVAEGLKLQTFED</sequence>
<gene>
    <name evidence="1" type="ORF">JY572_06755</name>
</gene>
<dbReference type="Proteomes" id="UP000663090">
    <property type="component" value="Chromosome"/>
</dbReference>